<feature type="domain" description="Ribosome biogenesis protein BMS1/TSR1 C-terminal" evidence="1">
    <location>
        <begin position="1"/>
        <end position="93"/>
    </location>
</feature>
<dbReference type="InterPro" id="IPR039761">
    <property type="entry name" value="Bms1/Tsr1"/>
</dbReference>
<dbReference type="Proteomes" id="UP001383192">
    <property type="component" value="Unassembled WGS sequence"/>
</dbReference>
<dbReference type="PANTHER" id="PTHR12858:SF1">
    <property type="entry name" value="PRE-RRNA-PROCESSING PROTEIN TSR1 HOMOLOG"/>
    <property type="match status" value="1"/>
</dbReference>
<protein>
    <submittedName>
        <fullName evidence="2">Ribosome biogenesis protein tsr1</fullName>
    </submittedName>
</protein>
<dbReference type="AlphaFoldDB" id="A0AAW0CQQ1"/>
<dbReference type="Pfam" id="PF04950">
    <property type="entry name" value="RIBIOP_C"/>
    <property type="match status" value="1"/>
</dbReference>
<dbReference type="GO" id="GO:0003924">
    <property type="term" value="F:GTPase activity"/>
    <property type="evidence" value="ECO:0007669"/>
    <property type="project" value="TreeGrafter"/>
</dbReference>
<comment type="caution">
    <text evidence="2">The sequence shown here is derived from an EMBL/GenBank/DDBJ whole genome shotgun (WGS) entry which is preliminary data.</text>
</comment>
<dbReference type="SMART" id="SM01362">
    <property type="entry name" value="DUF663"/>
    <property type="match status" value="1"/>
</dbReference>
<sequence length="122" mass="14130">MGTFLDPDTTRINAKRIILTGHPFKVHQKTATVRYMFFNPDDIQYFKPIQLYTKHGRVGHIRESLGTHGYLKAHFDGPINQMDTVCMSLYKRVYPKWATLWKQECLNSGVAQKHGDSDAMEE</sequence>
<reference evidence="2 3" key="1">
    <citation type="submission" date="2024-01" db="EMBL/GenBank/DDBJ databases">
        <title>A draft genome for a cacao thread blight-causing isolate of Paramarasmius palmivorus.</title>
        <authorList>
            <person name="Baruah I.K."/>
            <person name="Bukari Y."/>
            <person name="Amoako-Attah I."/>
            <person name="Meinhardt L.W."/>
            <person name="Bailey B.A."/>
            <person name="Cohen S.P."/>
        </authorList>
    </citation>
    <scope>NUCLEOTIDE SEQUENCE [LARGE SCALE GENOMIC DNA]</scope>
    <source>
        <strain evidence="2 3">GH-12</strain>
    </source>
</reference>
<dbReference type="InterPro" id="IPR007034">
    <property type="entry name" value="BMS1_TSR1_C"/>
</dbReference>
<accession>A0AAW0CQQ1</accession>
<evidence type="ECO:0000259" key="1">
    <source>
        <dbReference type="SMART" id="SM01362"/>
    </source>
</evidence>
<dbReference type="GO" id="GO:0000462">
    <property type="term" value="P:maturation of SSU-rRNA from tricistronic rRNA transcript (SSU-rRNA, 5.8S rRNA, LSU-rRNA)"/>
    <property type="evidence" value="ECO:0007669"/>
    <property type="project" value="TreeGrafter"/>
</dbReference>
<proteinExistence type="predicted"/>
<evidence type="ECO:0000313" key="3">
    <source>
        <dbReference type="Proteomes" id="UP001383192"/>
    </source>
</evidence>
<keyword evidence="3" id="KW-1185">Reference proteome</keyword>
<dbReference type="GO" id="GO:0000479">
    <property type="term" value="P:endonucleolytic cleavage of tricistronic rRNA transcript (SSU-rRNA, 5.8S rRNA, LSU-rRNA)"/>
    <property type="evidence" value="ECO:0007669"/>
    <property type="project" value="TreeGrafter"/>
</dbReference>
<dbReference type="GO" id="GO:0034511">
    <property type="term" value="F:U3 snoRNA binding"/>
    <property type="evidence" value="ECO:0007669"/>
    <property type="project" value="TreeGrafter"/>
</dbReference>
<evidence type="ECO:0000313" key="2">
    <source>
        <dbReference type="EMBL" id="KAK7040077.1"/>
    </source>
</evidence>
<name>A0AAW0CQQ1_9AGAR</name>
<dbReference type="GO" id="GO:0005525">
    <property type="term" value="F:GTP binding"/>
    <property type="evidence" value="ECO:0007669"/>
    <property type="project" value="TreeGrafter"/>
</dbReference>
<organism evidence="2 3">
    <name type="scientific">Paramarasmius palmivorus</name>
    <dbReference type="NCBI Taxonomy" id="297713"/>
    <lineage>
        <taxon>Eukaryota</taxon>
        <taxon>Fungi</taxon>
        <taxon>Dikarya</taxon>
        <taxon>Basidiomycota</taxon>
        <taxon>Agaricomycotina</taxon>
        <taxon>Agaricomycetes</taxon>
        <taxon>Agaricomycetidae</taxon>
        <taxon>Agaricales</taxon>
        <taxon>Marasmiineae</taxon>
        <taxon>Marasmiaceae</taxon>
        <taxon>Paramarasmius</taxon>
    </lineage>
</organism>
<dbReference type="EMBL" id="JAYKXP010000038">
    <property type="protein sequence ID" value="KAK7040077.1"/>
    <property type="molecule type" value="Genomic_DNA"/>
</dbReference>
<dbReference type="PANTHER" id="PTHR12858">
    <property type="entry name" value="RIBOSOME BIOGENESIS PROTEIN"/>
    <property type="match status" value="1"/>
</dbReference>
<dbReference type="GO" id="GO:0030688">
    <property type="term" value="C:preribosome, small subunit precursor"/>
    <property type="evidence" value="ECO:0007669"/>
    <property type="project" value="TreeGrafter"/>
</dbReference>
<gene>
    <name evidence="2" type="primary">TSR1_3</name>
    <name evidence="2" type="ORF">VNI00_009882</name>
</gene>